<protein>
    <recommendedName>
        <fullName evidence="5">Tri14-like protein</fullName>
    </recommendedName>
</protein>
<dbReference type="RefSeq" id="XP_044723683.1">
    <property type="nucleotide sequence ID" value="XM_044860050.1"/>
</dbReference>
<comment type="caution">
    <text evidence="3">The sequence shown here is derived from an EMBL/GenBank/DDBJ whole genome shotgun (WGS) entry which is preliminary data.</text>
</comment>
<evidence type="ECO:0000313" key="4">
    <source>
        <dbReference type="Proteomes" id="UP000824596"/>
    </source>
</evidence>
<dbReference type="GeneID" id="68350708"/>
<dbReference type="OrthoDB" id="4434395at2759"/>
<dbReference type="Gene3D" id="2.130.10.10">
    <property type="entry name" value="YVTN repeat-like/Quinoprotein amine dehydrogenase"/>
    <property type="match status" value="1"/>
</dbReference>
<dbReference type="InterPro" id="IPR015943">
    <property type="entry name" value="WD40/YVTN_repeat-like_dom_sf"/>
</dbReference>
<evidence type="ECO:0000313" key="3">
    <source>
        <dbReference type="EMBL" id="KAH0966170.1"/>
    </source>
</evidence>
<evidence type="ECO:0000256" key="1">
    <source>
        <dbReference type="SAM" id="MobiDB-lite"/>
    </source>
</evidence>
<name>A0A9P8SLV2_9HYPO</name>
<keyword evidence="4" id="KW-1185">Reference proteome</keyword>
<evidence type="ECO:0000256" key="2">
    <source>
        <dbReference type="SAM" id="SignalP"/>
    </source>
</evidence>
<dbReference type="InterPro" id="IPR054550">
    <property type="entry name" value="Mala_s_1-like"/>
</dbReference>
<feature type="chain" id="PRO_5040372422" description="Tri14-like protein" evidence="2">
    <location>
        <begin position="22"/>
        <end position="391"/>
    </location>
</feature>
<feature type="region of interest" description="Disordered" evidence="1">
    <location>
        <begin position="20"/>
        <end position="55"/>
    </location>
</feature>
<evidence type="ECO:0008006" key="5">
    <source>
        <dbReference type="Google" id="ProtNLM"/>
    </source>
</evidence>
<dbReference type="EMBL" id="JAIZPD010000002">
    <property type="protein sequence ID" value="KAH0966170.1"/>
    <property type="molecule type" value="Genomic_DNA"/>
</dbReference>
<feature type="signal peptide" evidence="2">
    <location>
        <begin position="1"/>
        <end position="21"/>
    </location>
</feature>
<dbReference type="AlphaFoldDB" id="A0A9P8SLV2"/>
<dbReference type="Pfam" id="PF22701">
    <property type="entry name" value="Mala_s_1-like"/>
    <property type="match status" value="1"/>
</dbReference>
<dbReference type="CDD" id="cd12811">
    <property type="entry name" value="MALA"/>
    <property type="match status" value="1"/>
</dbReference>
<keyword evidence="2" id="KW-0732">Signal</keyword>
<proteinExistence type="predicted"/>
<dbReference type="SUPFAM" id="SSF63829">
    <property type="entry name" value="Calcium-dependent phosphotriesterase"/>
    <property type="match status" value="1"/>
</dbReference>
<organism evidence="3 4">
    <name type="scientific">Hirsutella rhossiliensis</name>
    <dbReference type="NCBI Taxonomy" id="111463"/>
    <lineage>
        <taxon>Eukaryota</taxon>
        <taxon>Fungi</taxon>
        <taxon>Dikarya</taxon>
        <taxon>Ascomycota</taxon>
        <taxon>Pezizomycotina</taxon>
        <taxon>Sordariomycetes</taxon>
        <taxon>Hypocreomycetidae</taxon>
        <taxon>Hypocreales</taxon>
        <taxon>Ophiocordycipitaceae</taxon>
        <taxon>Hirsutella</taxon>
    </lineage>
</organism>
<sequence>MLTTKVLLLALMSATSGSAAATQDRRAPQVEAGAPIESSTSASEQETAGGDVATCGGSSTYSQKKGDFNITAFQLYPEQADHDPRTCRTYFSVLYNASVAVWDSKTQSLLEPITVENMTGNKALHASGVQVNPQDDTLAFMLNAGAAFDTQGQNVTGDNNLVVWDLKANKMKFTINLSDHADKDHRGFQDMEHDKDGNIFVMSTFGGSLFRVNANGTAVEKWWLSDKNSSTAGLTGLARLGEDSLIAADQSEGQLFRYSMNEDGKDKRTPVELKPTANLTSSMDGVYFPPKHNQTCLLVSDNEKGTLVLHSDDKWKIAQLRGIIPNKFSSQQGFTVATVQIVHRIFAVIEWFLDGGEDDQNNALPGNRTEFPMVDITDDVDKLCQGKKPEA</sequence>
<gene>
    <name evidence="3" type="ORF">HRG_01579</name>
</gene>
<feature type="compositionally biased region" description="Low complexity" evidence="1">
    <location>
        <begin position="37"/>
        <end position="48"/>
    </location>
</feature>
<reference evidence="3" key="1">
    <citation type="submission" date="2021-09" db="EMBL/GenBank/DDBJ databases">
        <title>A high-quality genome of the endoparasitic fungus Hirsutella rhossiliensis with a comparison of Hirsutella genomes reveals transposable elements contributing to genome size variation.</title>
        <authorList>
            <person name="Lin R."/>
            <person name="Jiao Y."/>
            <person name="Sun X."/>
            <person name="Ling J."/>
            <person name="Xie B."/>
            <person name="Cheng X."/>
        </authorList>
    </citation>
    <scope>NUCLEOTIDE SEQUENCE</scope>
    <source>
        <strain evidence="3">HR02</strain>
    </source>
</reference>
<accession>A0A9P8SLV2</accession>
<dbReference type="Proteomes" id="UP000824596">
    <property type="component" value="Unassembled WGS sequence"/>
</dbReference>